<dbReference type="InterPro" id="IPR001398">
    <property type="entry name" value="Macrophage_inhib_fac"/>
</dbReference>
<sequence>MCEMWWLEATSKSNLFNNMLNYSDYLRLDPVICSIHGLFLDLEQHNFYALGVVQDLPSICIYPCQSSSRFVLPDSEIRAGARSVDFSKSLIFLVTELFSHAYLFTYKEEARKVEIQRSDSETMPCLYISTNVNLDGVDKDPIFSEATKAVASIIGRPEHLVMVILKGTVAISFNGNKEPAAYAEIVSMGGITKQVKRNLIATLGTILEAKLSIPRARFFLKVYDTTAAGNCSKL</sequence>
<comment type="caution">
    <text evidence="2">The sequence shown here is derived from an EMBL/GenBank/DDBJ whole genome shotgun (WGS) entry which is preliminary data.</text>
</comment>
<evidence type="ECO:0000256" key="1">
    <source>
        <dbReference type="ARBA" id="ARBA00005851"/>
    </source>
</evidence>
<name>A0A835MPX7_9ROSI</name>
<proteinExistence type="inferred from homology"/>
<dbReference type="Pfam" id="PF01187">
    <property type="entry name" value="MIF"/>
    <property type="match status" value="1"/>
</dbReference>
<dbReference type="AlphaFoldDB" id="A0A835MPX7"/>
<dbReference type="InterPro" id="IPR014347">
    <property type="entry name" value="Tautomerase/MIF_sf"/>
</dbReference>
<protein>
    <submittedName>
        <fullName evidence="2">Uncharacterized protein</fullName>
    </submittedName>
</protein>
<dbReference type="PANTHER" id="PTHR11954">
    <property type="entry name" value="D-DOPACHROME DECARBOXYLASE"/>
    <property type="match status" value="1"/>
</dbReference>
<dbReference type="GO" id="GO:0050178">
    <property type="term" value="F:phenylpyruvate tautomerase activity"/>
    <property type="evidence" value="ECO:0007669"/>
    <property type="project" value="TreeGrafter"/>
</dbReference>
<dbReference type="EMBL" id="JADGMS010000016">
    <property type="protein sequence ID" value="KAF9665303.1"/>
    <property type="molecule type" value="Genomic_DNA"/>
</dbReference>
<dbReference type="OrthoDB" id="255819at2759"/>
<dbReference type="Proteomes" id="UP000657918">
    <property type="component" value="Chromosome 16"/>
</dbReference>
<comment type="similarity">
    <text evidence="1">Belongs to the MIF family.</text>
</comment>
<evidence type="ECO:0000313" key="3">
    <source>
        <dbReference type="Proteomes" id="UP000657918"/>
    </source>
</evidence>
<reference evidence="2 3" key="1">
    <citation type="submission" date="2020-10" db="EMBL/GenBank/DDBJ databases">
        <title>Plant Genome Project.</title>
        <authorList>
            <person name="Zhang R.-G."/>
        </authorList>
    </citation>
    <scope>NUCLEOTIDE SEQUENCE [LARGE SCALE GENOMIC DNA]</scope>
    <source>
        <strain evidence="2">FAFU-HL-1</strain>
        <tissue evidence="2">Leaf</tissue>
    </source>
</reference>
<dbReference type="SUPFAM" id="SSF55331">
    <property type="entry name" value="Tautomerase/MIF"/>
    <property type="match status" value="1"/>
</dbReference>
<dbReference type="FunFam" id="3.30.429.10:FF:000004">
    <property type="entry name" value="Tautomerase/MIF superfamily protein"/>
    <property type="match status" value="1"/>
</dbReference>
<dbReference type="PANTHER" id="PTHR11954:SF25">
    <property type="entry name" value="LS1-LIKE PROTEIN"/>
    <property type="match status" value="1"/>
</dbReference>
<dbReference type="Gene3D" id="3.30.429.10">
    <property type="entry name" value="Macrophage Migration Inhibitory Factor"/>
    <property type="match status" value="1"/>
</dbReference>
<organism evidence="2 3">
    <name type="scientific">Salix dunnii</name>
    <dbReference type="NCBI Taxonomy" id="1413687"/>
    <lineage>
        <taxon>Eukaryota</taxon>
        <taxon>Viridiplantae</taxon>
        <taxon>Streptophyta</taxon>
        <taxon>Embryophyta</taxon>
        <taxon>Tracheophyta</taxon>
        <taxon>Spermatophyta</taxon>
        <taxon>Magnoliopsida</taxon>
        <taxon>eudicotyledons</taxon>
        <taxon>Gunneridae</taxon>
        <taxon>Pentapetalae</taxon>
        <taxon>rosids</taxon>
        <taxon>fabids</taxon>
        <taxon>Malpighiales</taxon>
        <taxon>Salicaceae</taxon>
        <taxon>Saliceae</taxon>
        <taxon>Salix</taxon>
    </lineage>
</organism>
<gene>
    <name evidence="2" type="ORF">SADUNF_Sadunf16G0108700</name>
</gene>
<dbReference type="GO" id="GO:0005615">
    <property type="term" value="C:extracellular space"/>
    <property type="evidence" value="ECO:0007669"/>
    <property type="project" value="TreeGrafter"/>
</dbReference>
<accession>A0A835MPX7</accession>
<keyword evidence="3" id="KW-1185">Reference proteome</keyword>
<evidence type="ECO:0000313" key="2">
    <source>
        <dbReference type="EMBL" id="KAF9665303.1"/>
    </source>
</evidence>